<dbReference type="AlphaFoldDB" id="A0A9P6KY54"/>
<reference evidence="3 4" key="1">
    <citation type="journal article" date="2020" name="Genome Biol. Evol.">
        <title>Comparative genomics of strictly vertically transmitted, feminizing microsporidia endosymbionts of amphipod crustaceans.</title>
        <authorList>
            <person name="Cormier A."/>
            <person name="Chebbi M.A."/>
            <person name="Giraud I."/>
            <person name="Wattier R."/>
            <person name="Teixeira M."/>
            <person name="Gilbert C."/>
            <person name="Rigaud T."/>
            <person name="Cordaux R."/>
        </authorList>
    </citation>
    <scope>NUCLEOTIDE SEQUENCE [LARGE SCALE GENOMIC DNA]</scope>
    <source>
        <strain evidence="3 4">Ou3-Ou53</strain>
    </source>
</reference>
<dbReference type="EMBL" id="SBJO01000160">
    <property type="protein sequence ID" value="KAF9762496.1"/>
    <property type="molecule type" value="Genomic_DNA"/>
</dbReference>
<dbReference type="OrthoDB" id="2193202at2759"/>
<sequence>MSDIFKKVKSIFDSLKSFMSPYENKQQDPYDKLVDRFKNPKPLDVSELEEIKALCKQVTEEGAHDVIDSKFDILKDIMFEKVVDGSCRSKITVEDKKIKSKKEYKEFIRKEYKRMICSNTEEEKKEVKRVKKNTQEFKNEVSWGILPDKWRMVRASAPFDVVEYAINNNDDAKGPVLVMGDVPSDQEESYFTEEYITELYKRSRSQNIICDLYNPETNCRKCIRYEFNQERLKNIEDKMEREKNQEDALHEDIRSKAQSSEKLIQKTSNPEDKVWYSFLFKRDFKFSDLSENEKNLFFSKLKKSGVLCMDALEGGVENNVNNKTKDFATKRELFDIEDNQNVLLQGSVFDSKNNSEKEENVSANTGNTGILSRDNLNSDNLNRDILNSDNLNSDILNSDNLNRDILNGENDLFGERHKVFNFSLKQENSGEEKDKITTEFVPKGEESNKEENKESAVKNEIKFEAPKLTESSDFLNTPFNIKESPKETPEENVTSFKIDLPPPIFDIKNESEKLKSEGNKIEGNKVEEDNKIEGNKIEDNKKSEEASVKIPQDWHFFPKYPAEVKQDSSINPENKTHPPVFNRSESTTLSSVKCNLENKPNPFLSTFLPNNNLSTPSGPFSFTPPSNNFLSPTATNVSPSGPSKRKRDDLNLNQNVNLPTSFTNLDPKNVSPSPFGSMLQTPALNNNPEFNKLVEMKQNSAPFLGEVPNPFQTSNPLQHSRNDNLNFVDNTFKYNDVFNKSNQNLFLNSKSMFDDLIFENSDNNNQETSVKYLTKKDDKNGAGSLFGSNLFGNDNDPWNK</sequence>
<proteinExistence type="predicted"/>
<evidence type="ECO:0000313" key="4">
    <source>
        <dbReference type="Proteomes" id="UP000740883"/>
    </source>
</evidence>
<feature type="compositionally biased region" description="Low complexity" evidence="2">
    <location>
        <begin position="619"/>
        <end position="632"/>
    </location>
</feature>
<evidence type="ECO:0000313" key="3">
    <source>
        <dbReference type="EMBL" id="KAF9762496.1"/>
    </source>
</evidence>
<keyword evidence="1" id="KW-0175">Coiled coil</keyword>
<gene>
    <name evidence="3" type="ORF">NGRA_1963</name>
</gene>
<evidence type="ECO:0000256" key="1">
    <source>
        <dbReference type="SAM" id="Coils"/>
    </source>
</evidence>
<feature type="region of interest" description="Disordered" evidence="2">
    <location>
        <begin position="565"/>
        <end position="586"/>
    </location>
</feature>
<comment type="caution">
    <text evidence="3">The sequence shown here is derived from an EMBL/GenBank/DDBJ whole genome shotgun (WGS) entry which is preliminary data.</text>
</comment>
<evidence type="ECO:0000256" key="2">
    <source>
        <dbReference type="SAM" id="MobiDB-lite"/>
    </source>
</evidence>
<dbReference type="Proteomes" id="UP000740883">
    <property type="component" value="Unassembled WGS sequence"/>
</dbReference>
<organism evidence="3 4">
    <name type="scientific">Nosema granulosis</name>
    <dbReference type="NCBI Taxonomy" id="83296"/>
    <lineage>
        <taxon>Eukaryota</taxon>
        <taxon>Fungi</taxon>
        <taxon>Fungi incertae sedis</taxon>
        <taxon>Microsporidia</taxon>
        <taxon>Nosematidae</taxon>
        <taxon>Nosema</taxon>
    </lineage>
</organism>
<feature type="region of interest" description="Disordered" evidence="2">
    <location>
        <begin position="619"/>
        <end position="651"/>
    </location>
</feature>
<accession>A0A9P6KY54</accession>
<name>A0A9P6KY54_9MICR</name>
<protein>
    <submittedName>
        <fullName evidence="3">Uncharacterized protein</fullName>
    </submittedName>
</protein>
<feature type="region of interest" description="Disordered" evidence="2">
    <location>
        <begin position="474"/>
        <end position="499"/>
    </location>
</feature>
<feature type="region of interest" description="Disordered" evidence="2">
    <location>
        <begin position="353"/>
        <end position="374"/>
    </location>
</feature>
<keyword evidence="4" id="KW-1185">Reference proteome</keyword>
<feature type="coiled-coil region" evidence="1">
    <location>
        <begin position="225"/>
        <end position="252"/>
    </location>
</feature>